<evidence type="ECO:0000313" key="5">
    <source>
        <dbReference type="Proteomes" id="UP000605733"/>
    </source>
</evidence>
<sequence>MGRQKKIIIVENDIPMAAKLSLQLNNLGYHITGIFSRAKDALNFIEQEAPDVILLEDQLKGQLNGFESNSKKIALSSPVLYFDKNKTESLQSFLSAKLKNQKELLKKEISQSLGHFRKKAAKSTLKDRIFVRNHDKMIKISLNDIHYIEADRNYCKVYSRNKKYLLVCTLKEVNDKLTNKYFLRIHRSYIVNISHIDEIGSNHVVISSHALPLSKNMRAELFQHLQVI</sequence>
<dbReference type="PANTHER" id="PTHR37299:SF1">
    <property type="entry name" value="STAGE 0 SPORULATION PROTEIN A HOMOLOG"/>
    <property type="match status" value="1"/>
</dbReference>
<dbReference type="Proteomes" id="UP000605733">
    <property type="component" value="Unassembled WGS sequence"/>
</dbReference>
<gene>
    <name evidence="4" type="ORF">GCM10011532_32250</name>
</gene>
<reference evidence="5" key="1">
    <citation type="journal article" date="2019" name="Int. J. Syst. Evol. Microbiol.">
        <title>The Global Catalogue of Microorganisms (GCM) 10K type strain sequencing project: providing services to taxonomists for standard genome sequencing and annotation.</title>
        <authorList>
            <consortium name="The Broad Institute Genomics Platform"/>
            <consortium name="The Broad Institute Genome Sequencing Center for Infectious Disease"/>
            <person name="Wu L."/>
            <person name="Ma J."/>
        </authorList>
    </citation>
    <scope>NUCLEOTIDE SEQUENCE [LARGE SCALE GENOMIC DNA]</scope>
    <source>
        <strain evidence="5">CGMCC 1.15422</strain>
    </source>
</reference>
<keyword evidence="5" id="KW-1185">Reference proteome</keyword>
<dbReference type="InterPro" id="IPR011006">
    <property type="entry name" value="CheY-like_superfamily"/>
</dbReference>
<dbReference type="GO" id="GO:0003677">
    <property type="term" value="F:DNA binding"/>
    <property type="evidence" value="ECO:0007669"/>
    <property type="project" value="UniProtKB-KW"/>
</dbReference>
<dbReference type="PROSITE" id="PS50110">
    <property type="entry name" value="RESPONSE_REGULATORY"/>
    <property type="match status" value="1"/>
</dbReference>
<evidence type="ECO:0000259" key="2">
    <source>
        <dbReference type="PROSITE" id="PS50110"/>
    </source>
</evidence>
<dbReference type="InterPro" id="IPR046947">
    <property type="entry name" value="LytR-like"/>
</dbReference>
<comment type="caution">
    <text evidence="4">The sequence shown here is derived from an EMBL/GenBank/DDBJ whole genome shotgun (WGS) entry which is preliminary data.</text>
</comment>
<protein>
    <submittedName>
        <fullName evidence="4">DNA-binding response regulator</fullName>
    </submittedName>
</protein>
<dbReference type="SMART" id="SM00850">
    <property type="entry name" value="LytTR"/>
    <property type="match status" value="1"/>
</dbReference>
<evidence type="ECO:0000259" key="3">
    <source>
        <dbReference type="PROSITE" id="PS50930"/>
    </source>
</evidence>
<dbReference type="RefSeq" id="WP_011708878.1">
    <property type="nucleotide sequence ID" value="NZ_BMIX01000011.1"/>
</dbReference>
<accession>A0ABQ1WVK6</accession>
<dbReference type="PROSITE" id="PS50930">
    <property type="entry name" value="HTH_LYTTR"/>
    <property type="match status" value="1"/>
</dbReference>
<feature type="domain" description="Response regulatory" evidence="2">
    <location>
        <begin position="6"/>
        <end position="133"/>
    </location>
</feature>
<dbReference type="PANTHER" id="PTHR37299">
    <property type="entry name" value="TRANSCRIPTIONAL REGULATOR-RELATED"/>
    <property type="match status" value="1"/>
</dbReference>
<proteinExistence type="predicted"/>
<comment type="caution">
    <text evidence="1">Lacks conserved residue(s) required for the propagation of feature annotation.</text>
</comment>
<evidence type="ECO:0000313" key="4">
    <source>
        <dbReference type="EMBL" id="GGG45857.1"/>
    </source>
</evidence>
<dbReference type="InterPro" id="IPR001789">
    <property type="entry name" value="Sig_transdc_resp-reg_receiver"/>
</dbReference>
<dbReference type="Gene3D" id="3.40.50.2300">
    <property type="match status" value="1"/>
</dbReference>
<organism evidence="4 5">
    <name type="scientific">Christiangramia forsetii</name>
    <dbReference type="NCBI Taxonomy" id="411153"/>
    <lineage>
        <taxon>Bacteria</taxon>
        <taxon>Pseudomonadati</taxon>
        <taxon>Bacteroidota</taxon>
        <taxon>Flavobacteriia</taxon>
        <taxon>Flavobacteriales</taxon>
        <taxon>Flavobacteriaceae</taxon>
        <taxon>Christiangramia</taxon>
    </lineage>
</organism>
<name>A0ABQ1WVK6_9FLAO</name>
<dbReference type="InterPro" id="IPR007492">
    <property type="entry name" value="LytTR_DNA-bd_dom"/>
</dbReference>
<keyword evidence="4" id="KW-0238">DNA-binding</keyword>
<feature type="domain" description="HTH LytTR-type" evidence="3">
    <location>
        <begin position="129"/>
        <end position="227"/>
    </location>
</feature>
<evidence type="ECO:0000256" key="1">
    <source>
        <dbReference type="PROSITE-ProRule" id="PRU00169"/>
    </source>
</evidence>
<dbReference type="Pfam" id="PF04397">
    <property type="entry name" value="LytTR"/>
    <property type="match status" value="1"/>
</dbReference>
<dbReference type="SUPFAM" id="SSF52172">
    <property type="entry name" value="CheY-like"/>
    <property type="match status" value="1"/>
</dbReference>
<dbReference type="Gene3D" id="2.40.50.1020">
    <property type="entry name" value="LytTr DNA-binding domain"/>
    <property type="match status" value="1"/>
</dbReference>
<dbReference type="EMBL" id="BMIX01000011">
    <property type="protein sequence ID" value="GGG45857.1"/>
    <property type="molecule type" value="Genomic_DNA"/>
</dbReference>